<dbReference type="Proteomes" id="UP000199392">
    <property type="component" value="Unassembled WGS sequence"/>
</dbReference>
<dbReference type="AlphaFoldDB" id="A0A1I6RM33"/>
<keyword evidence="2" id="KW-1185">Reference proteome</keyword>
<evidence type="ECO:0000313" key="2">
    <source>
        <dbReference type="Proteomes" id="UP000199392"/>
    </source>
</evidence>
<dbReference type="RefSeq" id="WP_092430732.1">
    <property type="nucleotide sequence ID" value="NZ_FNCL01000022.1"/>
</dbReference>
<evidence type="ECO:0000313" key="1">
    <source>
        <dbReference type="EMBL" id="SFS65706.1"/>
    </source>
</evidence>
<name>A0A1I6RM33_9RHOB</name>
<reference evidence="2" key="1">
    <citation type="submission" date="2016-10" db="EMBL/GenBank/DDBJ databases">
        <authorList>
            <person name="Varghese N."/>
            <person name="Submissions S."/>
        </authorList>
    </citation>
    <scope>NUCLEOTIDE SEQUENCE [LARGE SCALE GENOMIC DNA]</scope>
    <source>
        <strain evidence="2">DSM 26894</strain>
    </source>
</reference>
<gene>
    <name evidence="1" type="ORF">SAMN04488050_103194</name>
</gene>
<protein>
    <submittedName>
        <fullName evidence="1">Uncharacterized protein</fullName>
    </submittedName>
</protein>
<organism evidence="1 2">
    <name type="scientific">Alloyangia pacifica</name>
    <dbReference type="NCBI Taxonomy" id="311180"/>
    <lineage>
        <taxon>Bacteria</taxon>
        <taxon>Pseudomonadati</taxon>
        <taxon>Pseudomonadota</taxon>
        <taxon>Alphaproteobacteria</taxon>
        <taxon>Rhodobacterales</taxon>
        <taxon>Roseobacteraceae</taxon>
        <taxon>Alloyangia</taxon>
    </lineage>
</organism>
<proteinExistence type="predicted"/>
<dbReference type="EMBL" id="FOZW01000003">
    <property type="protein sequence ID" value="SFS65706.1"/>
    <property type="molecule type" value="Genomic_DNA"/>
</dbReference>
<sequence>MTSQMDFLRELLRTEHVALARGLAQARDEAELREAAEAALAFASTLLAERDSPRNTHNFLGVPFWYFPTAASFLRGWPAIASGELGLPEPAAEGGPPEQQVSRLAQQAAGHRLLLLWQKTSAPGAAPEGPLLMVDISLASAEQLLTFLFGIALRRRPTRQDLEALNAEILKHPEGSVEQAAQFCAIILGSQEAQMHGPLWERC</sequence>
<dbReference type="STRING" id="311180.SAMN04488050_103194"/>
<accession>A0A1I6RM33</accession>